<dbReference type="Proteomes" id="UP001217485">
    <property type="component" value="Unassembled WGS sequence"/>
</dbReference>
<feature type="coiled-coil region" evidence="1">
    <location>
        <begin position="86"/>
        <end position="129"/>
    </location>
</feature>
<evidence type="ECO:0000256" key="1">
    <source>
        <dbReference type="SAM" id="Coils"/>
    </source>
</evidence>
<evidence type="ECO:0000313" key="4">
    <source>
        <dbReference type="Proteomes" id="UP001217485"/>
    </source>
</evidence>
<reference evidence="3 4" key="1">
    <citation type="submission" date="2023-01" db="EMBL/GenBank/DDBJ databases">
        <title>Minimal conservation of predation-associated metabolite biosynthetic gene clusters underscores biosynthetic potential of Myxococcota including descriptions for ten novel species: Archangium lansinium sp. nov., Myxococcus landrumus sp. nov., Nannocystis bai.</title>
        <authorList>
            <person name="Ahearne A."/>
            <person name="Stevens C."/>
            <person name="Dowd S."/>
        </authorList>
    </citation>
    <scope>NUCLEOTIDE SEQUENCE [LARGE SCALE GENOMIC DNA]</scope>
    <source>
        <strain evidence="3 4">WIWO2</strain>
    </source>
</reference>
<comment type="caution">
    <text evidence="3">The sequence shown here is derived from an EMBL/GenBank/DDBJ whole genome shotgun (WGS) entry which is preliminary data.</text>
</comment>
<name>A0ABT5C201_9BACT</name>
<gene>
    <name evidence="3" type="ORF">POL72_21670</name>
</gene>
<feature type="region of interest" description="Disordered" evidence="2">
    <location>
        <begin position="396"/>
        <end position="442"/>
    </location>
</feature>
<dbReference type="EMBL" id="JAQNDK010000002">
    <property type="protein sequence ID" value="MDC0680367.1"/>
    <property type="molecule type" value="Genomic_DNA"/>
</dbReference>
<keyword evidence="4" id="KW-1185">Reference proteome</keyword>
<accession>A0ABT5C201</accession>
<organism evidence="3 4">
    <name type="scientific">Sorangium atrum</name>
    <dbReference type="NCBI Taxonomy" id="2995308"/>
    <lineage>
        <taxon>Bacteria</taxon>
        <taxon>Pseudomonadati</taxon>
        <taxon>Myxococcota</taxon>
        <taxon>Polyangia</taxon>
        <taxon>Polyangiales</taxon>
        <taxon>Polyangiaceae</taxon>
        <taxon>Sorangium</taxon>
    </lineage>
</organism>
<sequence>MSIRSMFGALLNLGEARPSEAAAQVDRARAVLAAAERDAAETGERLAEREAHVAKVEAAFDEDPSDANGAAVISARNSRDLAKLQADRAARREQQAREALAQAEHEAERARLEAQLAEIEQRHHAALEAERSASAARLAAHPARAVLEAIRSAEERQRHATAEHATAAAALDASAAELAELEAKVMAIAPDRAEELRARAERRTGEQRDALAARASLAAAKVRFMPSVELVIAGEALIRKSLADIDAAVEDARAAAKRAQELGADIKPIDDFHKLCHVRHAQFIALPEEVRNWNGHYQDIGHLAGISTPFGRVERAYRFQLEQPKEARRDGDVSDAMSRISEILNSHTTDEVRAAEKARYERQEAERQRRFEETYIPPPPGGIVVSYEGGKQVVKPRYAEDANHPYFTRRRDATEPQPSLLESASSAFRSLFSANDGEPPAA</sequence>
<evidence type="ECO:0000256" key="2">
    <source>
        <dbReference type="SAM" id="MobiDB-lite"/>
    </source>
</evidence>
<dbReference type="RefSeq" id="WP_272097408.1">
    <property type="nucleotide sequence ID" value="NZ_JAQNDK010000002.1"/>
</dbReference>
<keyword evidence="1" id="KW-0175">Coiled coil</keyword>
<proteinExistence type="predicted"/>
<feature type="compositionally biased region" description="Basic and acidic residues" evidence="2">
    <location>
        <begin position="397"/>
        <end position="414"/>
    </location>
</feature>
<evidence type="ECO:0000313" key="3">
    <source>
        <dbReference type="EMBL" id="MDC0680367.1"/>
    </source>
</evidence>
<feature type="compositionally biased region" description="Low complexity" evidence="2">
    <location>
        <begin position="419"/>
        <end position="434"/>
    </location>
</feature>
<protein>
    <submittedName>
        <fullName evidence="3">Uncharacterized protein</fullName>
    </submittedName>
</protein>